<organism evidence="2 3">
    <name type="scientific">Immersiella caudata</name>
    <dbReference type="NCBI Taxonomy" id="314043"/>
    <lineage>
        <taxon>Eukaryota</taxon>
        <taxon>Fungi</taxon>
        <taxon>Dikarya</taxon>
        <taxon>Ascomycota</taxon>
        <taxon>Pezizomycotina</taxon>
        <taxon>Sordariomycetes</taxon>
        <taxon>Sordariomycetidae</taxon>
        <taxon>Sordariales</taxon>
        <taxon>Lasiosphaeriaceae</taxon>
        <taxon>Immersiella</taxon>
    </lineage>
</organism>
<evidence type="ECO:0000313" key="3">
    <source>
        <dbReference type="Proteomes" id="UP001175000"/>
    </source>
</evidence>
<keyword evidence="3" id="KW-1185">Reference proteome</keyword>
<feature type="chain" id="PRO_5041201317" description="S-protein homolog" evidence="1">
    <location>
        <begin position="21"/>
        <end position="166"/>
    </location>
</feature>
<dbReference type="Proteomes" id="UP001175000">
    <property type="component" value="Unassembled WGS sequence"/>
</dbReference>
<evidence type="ECO:0008006" key="4">
    <source>
        <dbReference type="Google" id="ProtNLM"/>
    </source>
</evidence>
<accession>A0AA40C486</accession>
<protein>
    <recommendedName>
        <fullName evidence="4">S-protein homolog</fullName>
    </recommendedName>
</protein>
<evidence type="ECO:0000256" key="1">
    <source>
        <dbReference type="SAM" id="SignalP"/>
    </source>
</evidence>
<name>A0AA40C486_9PEZI</name>
<gene>
    <name evidence="2" type="ORF">B0T14DRAFT_565477</name>
</gene>
<reference evidence="2" key="1">
    <citation type="submission" date="2023-06" db="EMBL/GenBank/DDBJ databases">
        <title>Genome-scale phylogeny and comparative genomics of the fungal order Sordariales.</title>
        <authorList>
            <consortium name="Lawrence Berkeley National Laboratory"/>
            <person name="Hensen N."/>
            <person name="Bonometti L."/>
            <person name="Westerberg I."/>
            <person name="Brannstrom I.O."/>
            <person name="Guillou S."/>
            <person name="Cros-Aarteil S."/>
            <person name="Calhoun S."/>
            <person name="Haridas S."/>
            <person name="Kuo A."/>
            <person name="Mondo S."/>
            <person name="Pangilinan J."/>
            <person name="Riley R."/>
            <person name="Labutti K."/>
            <person name="Andreopoulos B."/>
            <person name="Lipzen A."/>
            <person name="Chen C."/>
            <person name="Yanf M."/>
            <person name="Daum C."/>
            <person name="Ng V."/>
            <person name="Clum A."/>
            <person name="Steindorff A."/>
            <person name="Ohm R."/>
            <person name="Martin F."/>
            <person name="Silar P."/>
            <person name="Natvig D."/>
            <person name="Lalanne C."/>
            <person name="Gautier V."/>
            <person name="Ament-Velasquez S.L."/>
            <person name="Kruys A."/>
            <person name="Hutchinson M.I."/>
            <person name="Powell A.J."/>
            <person name="Barry K."/>
            <person name="Miller A.N."/>
            <person name="Grigoriev I.V."/>
            <person name="Debuchy R."/>
            <person name="Gladieux P."/>
            <person name="Thoren M.H."/>
            <person name="Johannesson H."/>
        </authorList>
    </citation>
    <scope>NUCLEOTIDE SEQUENCE</scope>
    <source>
        <strain evidence="2">CBS 606.72</strain>
    </source>
</reference>
<keyword evidence="1" id="KW-0732">Signal</keyword>
<evidence type="ECO:0000313" key="2">
    <source>
        <dbReference type="EMBL" id="KAK0624184.1"/>
    </source>
</evidence>
<feature type="signal peptide" evidence="1">
    <location>
        <begin position="1"/>
        <end position="20"/>
    </location>
</feature>
<proteinExistence type="predicted"/>
<dbReference type="AlphaFoldDB" id="A0AA40C486"/>
<comment type="caution">
    <text evidence="2">The sequence shown here is derived from an EMBL/GenBank/DDBJ whole genome shotgun (WGS) entry which is preliminary data.</text>
</comment>
<dbReference type="EMBL" id="JAULSU010000003">
    <property type="protein sequence ID" value="KAK0624184.1"/>
    <property type="molecule type" value="Genomic_DNA"/>
</dbReference>
<sequence>MNLFLCLAALISLLLAPVAAENFWIWNTFIDGDDRPIGGQKYMFLHEHEVPPKDCHQILTAQELYPLSTDASSDWVCTCDGPGCTWYERDPWQIDRFEWHASWGHFTWYKNRDMKFYDQVNREWGTCTPSPPNDWRFYWNWGGEAEWVRVVRLMEGEEWVADISSP</sequence>